<evidence type="ECO:0000259" key="4">
    <source>
        <dbReference type="Pfam" id="PF00370"/>
    </source>
</evidence>
<dbReference type="GO" id="GO:0005975">
    <property type="term" value="P:carbohydrate metabolic process"/>
    <property type="evidence" value="ECO:0007669"/>
    <property type="project" value="InterPro"/>
</dbReference>
<dbReference type="PANTHER" id="PTHR43095:SF5">
    <property type="entry name" value="XYLULOSE KINASE"/>
    <property type="match status" value="1"/>
</dbReference>
<dbReference type="PIRSF" id="PIRSF000538">
    <property type="entry name" value="GlpK"/>
    <property type="match status" value="1"/>
</dbReference>
<organism evidence="7">
    <name type="scientific">Mangrovimonas cancribranchiae</name>
    <dbReference type="NCBI Taxonomy" id="3080055"/>
    <lineage>
        <taxon>Bacteria</taxon>
        <taxon>Pseudomonadati</taxon>
        <taxon>Bacteroidota</taxon>
        <taxon>Flavobacteriia</taxon>
        <taxon>Flavobacteriales</taxon>
        <taxon>Flavobacteriaceae</taxon>
        <taxon>Mangrovimonas</taxon>
    </lineage>
</organism>
<dbReference type="SUPFAM" id="SSF53067">
    <property type="entry name" value="Actin-like ATPase domain"/>
    <property type="match status" value="2"/>
</dbReference>
<name>A0AAU6P5D0_9FLAO</name>
<dbReference type="AlphaFoldDB" id="A0AAU6P5D0"/>
<sequence length="509" mass="56397">MYFLGIDLGSSSIKLSVFEADKQKEICAITVPEFETKIDSPKMGWGEQNPNLWWEYIKDGIQQLKKKHGVVTENIKGIGIAYQMHGLVLVDSNLEPVRPAIIWCDGRAAEIGRQYYQLIGEEVCQSQILGSPGNFTASKLKWVQENQPEVFSKASYMMLPGDFIAAKLTGVAQTSTSGLSEAALWNFKENRPAIEILQAMGISDEVIPEVVETFGHHAKVDVTIAKQLGINNKAMVTYRAGDQPNNAMSLSALKPGEVVANAGTSAVVYAVTNTNAYDKNNKVNTFLHVNNSIEEKRNGVLLCVNGSGILYQWLRKLLSVGKKEMVSYELLNSMASQAKVGSKGLRFYPFGNGVERIFNNKEVNSGIENLNFNIHQPEDLVRAACEGIVFAMNYGFDVIKSIGVSGDIVKASHANLFLSPVFRSIFANTSQTALELYKTSGAEGAARGAAYGWGYFNTLEEAFSNLNIIEHIEPDLKLSKQYQDIYQNWKKHIKIQDNNYEYDNITSLL</sequence>
<protein>
    <submittedName>
        <fullName evidence="7">FGGY family carbohydrate kinase</fullName>
    </submittedName>
</protein>
<dbReference type="Pfam" id="PF00370">
    <property type="entry name" value="FGGY_N"/>
    <property type="match status" value="1"/>
</dbReference>
<evidence type="ECO:0000259" key="5">
    <source>
        <dbReference type="Pfam" id="PF02782"/>
    </source>
</evidence>
<dbReference type="InterPro" id="IPR000577">
    <property type="entry name" value="Carb_kinase_FGGY"/>
</dbReference>
<accession>A0AAU6P5D0</accession>
<evidence type="ECO:0000256" key="3">
    <source>
        <dbReference type="ARBA" id="ARBA00022777"/>
    </source>
</evidence>
<dbReference type="InterPro" id="IPR018485">
    <property type="entry name" value="FGGY_C"/>
</dbReference>
<gene>
    <name evidence="7" type="ORF">R3L15_10575</name>
    <name evidence="6" type="ORF">R3L16_11015</name>
</gene>
<dbReference type="Proteomes" id="UP001368318">
    <property type="component" value="Chromosome"/>
</dbReference>
<comment type="similarity">
    <text evidence="1">Belongs to the FGGY kinase family.</text>
</comment>
<dbReference type="InterPro" id="IPR050406">
    <property type="entry name" value="FGGY_Carb_Kinase"/>
</dbReference>
<dbReference type="RefSeq" id="WP_338731603.1">
    <property type="nucleotide sequence ID" value="NZ_CP136924.1"/>
</dbReference>
<keyword evidence="2" id="KW-0808">Transferase</keyword>
<dbReference type="Gene3D" id="3.30.420.40">
    <property type="match status" value="2"/>
</dbReference>
<evidence type="ECO:0000313" key="7">
    <source>
        <dbReference type="EMBL" id="WXA12564.1"/>
    </source>
</evidence>
<reference evidence="7 8" key="1">
    <citation type="submission" date="2023-10" db="EMBL/GenBank/DDBJ databases">
        <title>Culture-based analysis of two novel bacteria associated with mangrove crab gills.</title>
        <authorList>
            <person name="Yang X."/>
            <person name="Garuglieri E."/>
            <person name="Van Goethem M.W."/>
            <person name="Fusi M."/>
            <person name="Marasco R."/>
            <person name="Daffonchio D.G."/>
        </authorList>
    </citation>
    <scope>NUCLEOTIDE SEQUENCE</scope>
    <source>
        <strain evidence="7">UG2-1</strain>
        <strain evidence="6">UG2-2</strain>
        <strain evidence="8">UG2_2</strain>
    </source>
</reference>
<dbReference type="GO" id="GO:0016301">
    <property type="term" value="F:kinase activity"/>
    <property type="evidence" value="ECO:0007669"/>
    <property type="project" value="UniProtKB-KW"/>
</dbReference>
<evidence type="ECO:0000313" key="6">
    <source>
        <dbReference type="EMBL" id="WXA02275.1"/>
    </source>
</evidence>
<evidence type="ECO:0000313" key="8">
    <source>
        <dbReference type="Proteomes" id="UP001368318"/>
    </source>
</evidence>
<feature type="domain" description="Carbohydrate kinase FGGY C-terminal" evidence="5">
    <location>
        <begin position="259"/>
        <end position="451"/>
    </location>
</feature>
<dbReference type="CDD" id="cd07809">
    <property type="entry name" value="ASKHA_NBD_FGGY_BaXK-like"/>
    <property type="match status" value="1"/>
</dbReference>
<dbReference type="InterPro" id="IPR018484">
    <property type="entry name" value="FGGY_N"/>
</dbReference>
<dbReference type="EMBL" id="CP136924">
    <property type="protein sequence ID" value="WXA02275.1"/>
    <property type="molecule type" value="Genomic_DNA"/>
</dbReference>
<proteinExistence type="inferred from homology"/>
<evidence type="ECO:0000256" key="2">
    <source>
        <dbReference type="ARBA" id="ARBA00022679"/>
    </source>
</evidence>
<keyword evidence="8" id="KW-1185">Reference proteome</keyword>
<evidence type="ECO:0000256" key="1">
    <source>
        <dbReference type="ARBA" id="ARBA00009156"/>
    </source>
</evidence>
<dbReference type="Pfam" id="PF02782">
    <property type="entry name" value="FGGY_C"/>
    <property type="match status" value="1"/>
</dbReference>
<dbReference type="EMBL" id="CP136925">
    <property type="protein sequence ID" value="WXA12564.1"/>
    <property type="molecule type" value="Genomic_DNA"/>
</dbReference>
<keyword evidence="3 7" id="KW-0418">Kinase</keyword>
<feature type="domain" description="Carbohydrate kinase FGGY N-terminal" evidence="4">
    <location>
        <begin position="2"/>
        <end position="244"/>
    </location>
</feature>
<dbReference type="KEGG" id="mcaa:R3L15_10575"/>
<dbReference type="PANTHER" id="PTHR43095">
    <property type="entry name" value="SUGAR KINASE"/>
    <property type="match status" value="1"/>
</dbReference>
<dbReference type="InterPro" id="IPR043129">
    <property type="entry name" value="ATPase_NBD"/>
</dbReference>